<dbReference type="AlphaFoldDB" id="A0A4T0LNZ6"/>
<reference evidence="2 3" key="1">
    <citation type="submission" date="2019-03" db="EMBL/GenBank/DDBJ databases">
        <title>Sequencing 25 genomes of Wallemia mellicola.</title>
        <authorList>
            <person name="Gostincar C."/>
        </authorList>
    </citation>
    <scope>NUCLEOTIDE SEQUENCE [LARGE SCALE GENOMIC DNA]</scope>
    <source>
        <strain evidence="2 3">EXF-757</strain>
    </source>
</reference>
<gene>
    <name evidence="2" type="ORF">E3Q01_03738</name>
</gene>
<name>A0A4T0LNZ6_9BASI</name>
<protein>
    <recommendedName>
        <fullName evidence="1">Trehalase-like N-terminal domain-containing protein</fullName>
    </recommendedName>
</protein>
<comment type="caution">
    <text evidence="2">The sequence shown here is derived from an EMBL/GenBank/DDBJ whole genome shotgun (WGS) entry which is preliminary data.</text>
</comment>
<feature type="domain" description="Trehalase-like N-terminal" evidence="1">
    <location>
        <begin position="14"/>
        <end position="91"/>
    </location>
</feature>
<sequence>MVVQSANSKLAFHDRETDISEHGIIGNCRTAALISVNGTVASLCWPYFDSPSIFARIVDVQKGGHWSMEPQMTTVSKQMYLPSTNILGTKFLADDAVANVEGGLSLLKKITI</sequence>
<dbReference type="Proteomes" id="UP000310708">
    <property type="component" value="Unassembled WGS sequence"/>
</dbReference>
<dbReference type="EMBL" id="SPRX01000061">
    <property type="protein sequence ID" value="TIC62791.1"/>
    <property type="molecule type" value="Genomic_DNA"/>
</dbReference>
<evidence type="ECO:0000313" key="2">
    <source>
        <dbReference type="EMBL" id="TIC62791.1"/>
    </source>
</evidence>
<dbReference type="InterPro" id="IPR045582">
    <property type="entry name" value="Trehalase-like_N"/>
</dbReference>
<dbReference type="Pfam" id="PF19291">
    <property type="entry name" value="TREH_N"/>
    <property type="match status" value="1"/>
</dbReference>
<evidence type="ECO:0000259" key="1">
    <source>
        <dbReference type="Pfam" id="PF19291"/>
    </source>
</evidence>
<organism evidence="2 3">
    <name type="scientific">Wallemia mellicola</name>
    <dbReference type="NCBI Taxonomy" id="1708541"/>
    <lineage>
        <taxon>Eukaryota</taxon>
        <taxon>Fungi</taxon>
        <taxon>Dikarya</taxon>
        <taxon>Basidiomycota</taxon>
        <taxon>Wallemiomycotina</taxon>
        <taxon>Wallemiomycetes</taxon>
        <taxon>Wallemiales</taxon>
        <taxon>Wallemiaceae</taxon>
        <taxon>Wallemia</taxon>
    </lineage>
</organism>
<evidence type="ECO:0000313" key="3">
    <source>
        <dbReference type="Proteomes" id="UP000310708"/>
    </source>
</evidence>
<proteinExistence type="predicted"/>
<accession>A0A4T0LNZ6</accession>